<organism evidence="1 2">
    <name type="scientific">Mycena metata</name>
    <dbReference type="NCBI Taxonomy" id="1033252"/>
    <lineage>
        <taxon>Eukaryota</taxon>
        <taxon>Fungi</taxon>
        <taxon>Dikarya</taxon>
        <taxon>Basidiomycota</taxon>
        <taxon>Agaricomycotina</taxon>
        <taxon>Agaricomycetes</taxon>
        <taxon>Agaricomycetidae</taxon>
        <taxon>Agaricales</taxon>
        <taxon>Marasmiineae</taxon>
        <taxon>Mycenaceae</taxon>
        <taxon>Mycena</taxon>
    </lineage>
</organism>
<dbReference type="Proteomes" id="UP001215598">
    <property type="component" value="Unassembled WGS sequence"/>
</dbReference>
<accession>A0AAD7HN50</accession>
<protein>
    <submittedName>
        <fullName evidence="1">Uncharacterized protein</fullName>
    </submittedName>
</protein>
<keyword evidence="2" id="KW-1185">Reference proteome</keyword>
<evidence type="ECO:0000313" key="2">
    <source>
        <dbReference type="Proteomes" id="UP001215598"/>
    </source>
</evidence>
<sequence length="174" mass="19235">MFSLDFQWISRVVEGVIGAGAKMVLVLCDASEVSKDRVSFRNDVHDMLRPLDGGGMTKLSLTCWSPVSSSAVKSSPLTSDTFFAIEGQSTVEDMEVICENDTVRAEVWFVGGRLVPRRRVSSGIGKSPGAAKVTNVSTGPQYPMYWRQSLFLLKHVDRCNVGWAVTRHFHHVKS</sequence>
<reference evidence="1" key="1">
    <citation type="submission" date="2023-03" db="EMBL/GenBank/DDBJ databases">
        <title>Massive genome expansion in bonnet fungi (Mycena s.s.) driven by repeated elements and novel gene families across ecological guilds.</title>
        <authorList>
            <consortium name="Lawrence Berkeley National Laboratory"/>
            <person name="Harder C.B."/>
            <person name="Miyauchi S."/>
            <person name="Viragh M."/>
            <person name="Kuo A."/>
            <person name="Thoen E."/>
            <person name="Andreopoulos B."/>
            <person name="Lu D."/>
            <person name="Skrede I."/>
            <person name="Drula E."/>
            <person name="Henrissat B."/>
            <person name="Morin E."/>
            <person name="Kohler A."/>
            <person name="Barry K."/>
            <person name="LaButti K."/>
            <person name="Morin E."/>
            <person name="Salamov A."/>
            <person name="Lipzen A."/>
            <person name="Mereny Z."/>
            <person name="Hegedus B."/>
            <person name="Baldrian P."/>
            <person name="Stursova M."/>
            <person name="Weitz H."/>
            <person name="Taylor A."/>
            <person name="Grigoriev I.V."/>
            <person name="Nagy L.G."/>
            <person name="Martin F."/>
            <person name="Kauserud H."/>
        </authorList>
    </citation>
    <scope>NUCLEOTIDE SEQUENCE</scope>
    <source>
        <strain evidence="1">CBHHK182m</strain>
    </source>
</reference>
<dbReference type="EMBL" id="JARKIB010000202">
    <property type="protein sequence ID" value="KAJ7724528.1"/>
    <property type="molecule type" value="Genomic_DNA"/>
</dbReference>
<evidence type="ECO:0000313" key="1">
    <source>
        <dbReference type="EMBL" id="KAJ7724528.1"/>
    </source>
</evidence>
<comment type="caution">
    <text evidence="1">The sequence shown here is derived from an EMBL/GenBank/DDBJ whole genome shotgun (WGS) entry which is preliminary data.</text>
</comment>
<dbReference type="AlphaFoldDB" id="A0AAD7HN50"/>
<gene>
    <name evidence="1" type="ORF">B0H16DRAFT_1472381</name>
</gene>
<name>A0AAD7HN50_9AGAR</name>
<proteinExistence type="predicted"/>